<dbReference type="Proteomes" id="UP000005730">
    <property type="component" value="Chromosome"/>
</dbReference>
<name>H0UMU4_9BACT</name>
<dbReference type="EMBL" id="CM001377">
    <property type="protein sequence ID" value="EHM09239.1"/>
    <property type="molecule type" value="Genomic_DNA"/>
</dbReference>
<dbReference type="InterPro" id="IPR050793">
    <property type="entry name" value="CMP-NeuNAc_synthase"/>
</dbReference>
<evidence type="ECO:0000313" key="2">
    <source>
        <dbReference type="Proteomes" id="UP000005730"/>
    </source>
</evidence>
<organism evidence="1 2">
    <name type="scientific">Thermanaerovibrio velox DSM 12556</name>
    <dbReference type="NCBI Taxonomy" id="926567"/>
    <lineage>
        <taxon>Bacteria</taxon>
        <taxon>Thermotogati</taxon>
        <taxon>Synergistota</taxon>
        <taxon>Synergistia</taxon>
        <taxon>Synergistales</taxon>
        <taxon>Synergistaceae</taxon>
        <taxon>Thermanaerovibrio</taxon>
    </lineage>
</organism>
<dbReference type="Pfam" id="PF02348">
    <property type="entry name" value="CTP_transf_3"/>
    <property type="match status" value="1"/>
</dbReference>
<keyword evidence="2" id="KW-1185">Reference proteome</keyword>
<dbReference type="PANTHER" id="PTHR21485:SF6">
    <property type="entry name" value="N-ACYLNEURAMINATE CYTIDYLYLTRANSFERASE-RELATED"/>
    <property type="match status" value="1"/>
</dbReference>
<dbReference type="PANTHER" id="PTHR21485">
    <property type="entry name" value="HAD SUPERFAMILY MEMBERS CMAS AND KDSC"/>
    <property type="match status" value="1"/>
</dbReference>
<gene>
    <name evidence="1" type="ORF">TheveDRAFT_0050</name>
</gene>
<dbReference type="eggNOG" id="COG1083">
    <property type="taxonomic scope" value="Bacteria"/>
</dbReference>
<dbReference type="Gene3D" id="3.90.550.10">
    <property type="entry name" value="Spore Coat Polysaccharide Biosynthesis Protein SpsA, Chain A"/>
    <property type="match status" value="1"/>
</dbReference>
<protein>
    <submittedName>
        <fullName evidence="1">CMP-N-acetylneuraminic acid synthetase</fullName>
    </submittedName>
</protein>
<accession>H0UMU4</accession>
<evidence type="ECO:0000313" key="1">
    <source>
        <dbReference type="EMBL" id="EHM09239.1"/>
    </source>
</evidence>
<dbReference type="CDD" id="cd02513">
    <property type="entry name" value="CMP-NeuAc_Synthase"/>
    <property type="match status" value="1"/>
</dbReference>
<sequence length="230" mass="25782">MYGGMRVLGLIPARGGSKRIPGKNVKLLGGKPLIAWTIESAMRSRYIDRVILSSEDQEIIEVALKLGCEVPFVRPQHLATDEAKTSDVVMHALEEIGAGYDYLVLLQPTSPFRSSEDIDGSISLCIESRAPSVVSVREIRERPDWMCLLDDAGQVRCPLAECGEYAGRMYILNGAVYVVSCQWFLENGAFIADSTRAFKMPWWRSVDVDTMEDWLLAELILDRYLYLLDG</sequence>
<dbReference type="GO" id="GO:0008781">
    <property type="term" value="F:N-acylneuraminate cytidylyltransferase activity"/>
    <property type="evidence" value="ECO:0007669"/>
    <property type="project" value="TreeGrafter"/>
</dbReference>
<dbReference type="AlphaFoldDB" id="H0UMU4"/>
<dbReference type="HOGENOM" id="CLU_042930_1_1_0"/>
<proteinExistence type="predicted"/>
<reference evidence="1 2" key="1">
    <citation type="submission" date="2011-10" db="EMBL/GenBank/DDBJ databases">
        <title>The Noncontiguous Finished genome of Thermanaerovibrio velox DSM 12556.</title>
        <authorList>
            <consortium name="US DOE Joint Genome Institute (JGI-PGF)"/>
            <person name="Lucas S."/>
            <person name="Copeland A."/>
            <person name="Lapidus A."/>
            <person name="Glavina del Rio T."/>
            <person name="Dalin E."/>
            <person name="Tice H."/>
            <person name="Bruce D."/>
            <person name="Goodwin L."/>
            <person name="Pitluck S."/>
            <person name="Peters L."/>
            <person name="Mikhailova N."/>
            <person name="Teshima H."/>
            <person name="Kyrpides N."/>
            <person name="Mavromatis K."/>
            <person name="Ivanova N."/>
            <person name="Markowitz V."/>
            <person name="Cheng J.-F."/>
            <person name="Hugenholtz P."/>
            <person name="Woyke T."/>
            <person name="Wu D."/>
            <person name="Spring S."/>
            <person name="Brambilla E.-M."/>
            <person name="Klenk H.-P."/>
            <person name="Eisen J.A."/>
        </authorList>
    </citation>
    <scope>NUCLEOTIDE SEQUENCE [LARGE SCALE GENOMIC DNA]</scope>
    <source>
        <strain evidence="1 2">DSM 12556</strain>
    </source>
</reference>
<dbReference type="STRING" id="926567.TheveDRAFT_0050"/>
<dbReference type="InterPro" id="IPR029044">
    <property type="entry name" value="Nucleotide-diphossugar_trans"/>
</dbReference>
<dbReference type="SUPFAM" id="SSF53448">
    <property type="entry name" value="Nucleotide-diphospho-sugar transferases"/>
    <property type="match status" value="1"/>
</dbReference>
<dbReference type="InterPro" id="IPR003329">
    <property type="entry name" value="Cytidylyl_trans"/>
</dbReference>